<evidence type="ECO:0000259" key="6">
    <source>
        <dbReference type="PROSITE" id="PS52004"/>
    </source>
</evidence>
<dbReference type="PANTHER" id="PTHR11712">
    <property type="entry name" value="POLYKETIDE SYNTHASE-RELATED"/>
    <property type="match status" value="1"/>
</dbReference>
<dbReference type="Pfam" id="PF00109">
    <property type="entry name" value="ketoacyl-synt"/>
    <property type="match status" value="1"/>
</dbReference>
<dbReference type="GO" id="GO:0004315">
    <property type="term" value="F:3-oxoacyl-[acyl-carrier-protein] synthase activity"/>
    <property type="evidence" value="ECO:0007669"/>
    <property type="project" value="TreeGrafter"/>
</dbReference>
<keyword evidence="3" id="KW-0012">Acyltransferase</keyword>
<comment type="similarity">
    <text evidence="1 4">Belongs to the thiolase-like superfamily. Beta-ketoacyl-ACP synthases family.</text>
</comment>
<protein>
    <submittedName>
        <fullName evidence="7">Act minimal PKS chain-length factor (CLF/KS beta)</fullName>
    </submittedName>
</protein>
<dbReference type="OrthoDB" id="416758at2"/>
<reference evidence="8" key="1">
    <citation type="submission" date="2017-06" db="EMBL/GenBank/DDBJ databases">
        <authorList>
            <person name="Varghese N."/>
            <person name="Submissions S."/>
        </authorList>
    </citation>
    <scope>NUCLEOTIDE SEQUENCE [LARGE SCALE GENOMIC DNA]</scope>
    <source>
        <strain evidence="8">DSM 44485</strain>
    </source>
</reference>
<dbReference type="InterPro" id="IPR014030">
    <property type="entry name" value="Ketoacyl_synth_N"/>
</dbReference>
<evidence type="ECO:0000256" key="2">
    <source>
        <dbReference type="ARBA" id="ARBA00022679"/>
    </source>
</evidence>
<dbReference type="EMBL" id="FZNP01000011">
    <property type="protein sequence ID" value="SNS12053.1"/>
    <property type="molecule type" value="Genomic_DNA"/>
</dbReference>
<keyword evidence="2 4" id="KW-0808">Transferase</keyword>
<dbReference type="InterPro" id="IPR016039">
    <property type="entry name" value="Thiolase-like"/>
</dbReference>
<feature type="region of interest" description="Disordered" evidence="5">
    <location>
        <begin position="420"/>
        <end position="444"/>
    </location>
</feature>
<organism evidence="7 8">
    <name type="scientific">Actinomadura mexicana</name>
    <dbReference type="NCBI Taxonomy" id="134959"/>
    <lineage>
        <taxon>Bacteria</taxon>
        <taxon>Bacillati</taxon>
        <taxon>Actinomycetota</taxon>
        <taxon>Actinomycetes</taxon>
        <taxon>Streptosporangiales</taxon>
        <taxon>Thermomonosporaceae</taxon>
        <taxon>Actinomadura</taxon>
    </lineage>
</organism>
<name>A0A239BY22_9ACTN</name>
<evidence type="ECO:0000313" key="8">
    <source>
        <dbReference type="Proteomes" id="UP000198420"/>
    </source>
</evidence>
<feature type="compositionally biased region" description="Low complexity" evidence="5">
    <location>
        <begin position="435"/>
        <end position="444"/>
    </location>
</feature>
<dbReference type="AlphaFoldDB" id="A0A239BY22"/>
<dbReference type="InterPro" id="IPR014031">
    <property type="entry name" value="Ketoacyl_synth_C"/>
</dbReference>
<evidence type="ECO:0000313" key="7">
    <source>
        <dbReference type="EMBL" id="SNS12053.1"/>
    </source>
</evidence>
<dbReference type="RefSeq" id="WP_089314773.1">
    <property type="nucleotide sequence ID" value="NZ_FZNP01000011.1"/>
</dbReference>
<dbReference type="GO" id="GO:0006633">
    <property type="term" value="P:fatty acid biosynthetic process"/>
    <property type="evidence" value="ECO:0007669"/>
    <property type="project" value="TreeGrafter"/>
</dbReference>
<accession>A0A239BY22</accession>
<dbReference type="InterPro" id="IPR000794">
    <property type="entry name" value="Beta-ketoacyl_synthase"/>
</dbReference>
<sequence length="444" mass="45730">MTGAPTAAEDDQAVITGLGVVSPSGLGAERHWEATLTGRVAIGPITRFDPSGYPARLSGEVRGFVPRDHLPGRLLPQTDRLTQLALTAAEWAVNDAGLSPSPEESLLYGVVLANSAGGFEFGENELRKLWSMGPKKVSAYQSYAWFYAVNTGQISIRHGLRGPCGVLVSGQAGGLDAIGQACRVLRKGAVGVLTGGFEAPVCSWGVTAMSAGRDAPTAPQVSAGDDPATAYRPFAADASGHVIAEGGAILVLERERHARARGARHRYGRVAGYAATMDPPPGSSRPATLRNAAALALAEAGVAPERIDVVFADAAGSTMRDRAEAEALTGLFGAGGVPVTAPKAMTGRMSAGGAAVDVATCLLAMRDGMIPPTADVRADPSYGLDLVTGRPRPARIDHALILARGEGGFNSALVLAACPRQTPPAAEPRGERAPRALPGTEPRS</sequence>
<dbReference type="InterPro" id="IPR020841">
    <property type="entry name" value="PKS_Beta-ketoAc_synthase_dom"/>
</dbReference>
<proteinExistence type="inferred from homology"/>
<keyword evidence="8" id="KW-1185">Reference proteome</keyword>
<dbReference type="SUPFAM" id="SSF53901">
    <property type="entry name" value="Thiolase-like"/>
    <property type="match status" value="2"/>
</dbReference>
<dbReference type="CDD" id="cd00832">
    <property type="entry name" value="CLF"/>
    <property type="match status" value="1"/>
</dbReference>
<dbReference type="Proteomes" id="UP000198420">
    <property type="component" value="Unassembled WGS sequence"/>
</dbReference>
<dbReference type="PROSITE" id="PS52004">
    <property type="entry name" value="KS3_2"/>
    <property type="match status" value="1"/>
</dbReference>
<evidence type="ECO:0000256" key="3">
    <source>
        <dbReference type="ARBA" id="ARBA00023315"/>
    </source>
</evidence>
<evidence type="ECO:0000256" key="1">
    <source>
        <dbReference type="ARBA" id="ARBA00008467"/>
    </source>
</evidence>
<gene>
    <name evidence="7" type="ORF">SAMN06265355_111138</name>
</gene>
<evidence type="ECO:0000256" key="5">
    <source>
        <dbReference type="SAM" id="MobiDB-lite"/>
    </source>
</evidence>
<dbReference type="Gene3D" id="3.40.47.10">
    <property type="match status" value="2"/>
</dbReference>
<dbReference type="Pfam" id="PF02801">
    <property type="entry name" value="Ketoacyl-synt_C"/>
    <property type="match status" value="1"/>
</dbReference>
<feature type="domain" description="Ketosynthase family 3 (KS3)" evidence="6">
    <location>
        <begin position="10"/>
        <end position="417"/>
    </location>
</feature>
<evidence type="ECO:0000256" key="4">
    <source>
        <dbReference type="RuleBase" id="RU003694"/>
    </source>
</evidence>
<dbReference type="PANTHER" id="PTHR11712:SF322">
    <property type="entry name" value="POLYKETIDE BETA-KETOACYL SYNTHASE 2-RELATED"/>
    <property type="match status" value="1"/>
</dbReference>